<comment type="cofactor">
    <cofactor evidence="1">
        <name>Mg(2+)</name>
        <dbReference type="ChEBI" id="CHEBI:18420"/>
    </cofactor>
</comment>
<proteinExistence type="inferred from homology"/>
<dbReference type="GO" id="GO:0005737">
    <property type="term" value="C:cytoplasm"/>
    <property type="evidence" value="ECO:0007669"/>
    <property type="project" value="UniProtKB-SubCell"/>
</dbReference>
<keyword evidence="12" id="KW-1185">Reference proteome</keyword>
<keyword evidence="7" id="KW-0460">Magnesium</keyword>
<comment type="subcellular location">
    <subcellularLocation>
        <location evidence="2">Cytoplasm</location>
    </subcellularLocation>
</comment>
<dbReference type="InterPro" id="IPR005135">
    <property type="entry name" value="Endo/exonuclease/phosphatase"/>
</dbReference>
<evidence type="ECO:0000256" key="9">
    <source>
        <dbReference type="ARBA" id="ARBA00023807"/>
    </source>
</evidence>
<organism evidence="12 13">
    <name type="scientific">Drosophila hydei</name>
    <name type="common">Fruit fly</name>
    <dbReference type="NCBI Taxonomy" id="7224"/>
    <lineage>
        <taxon>Eukaryota</taxon>
        <taxon>Metazoa</taxon>
        <taxon>Ecdysozoa</taxon>
        <taxon>Arthropoda</taxon>
        <taxon>Hexapoda</taxon>
        <taxon>Insecta</taxon>
        <taxon>Pterygota</taxon>
        <taxon>Neoptera</taxon>
        <taxon>Endopterygota</taxon>
        <taxon>Diptera</taxon>
        <taxon>Brachycera</taxon>
        <taxon>Muscomorpha</taxon>
        <taxon>Ephydroidea</taxon>
        <taxon>Drosophilidae</taxon>
        <taxon>Drosophila</taxon>
    </lineage>
</organism>
<dbReference type="GeneID" id="111600242"/>
<dbReference type="GO" id="GO:0046872">
    <property type="term" value="F:metal ion binding"/>
    <property type="evidence" value="ECO:0007669"/>
    <property type="project" value="UniProtKB-KW"/>
</dbReference>
<evidence type="ECO:0000256" key="10">
    <source>
        <dbReference type="SAM" id="MobiDB-lite"/>
    </source>
</evidence>
<dbReference type="PANTHER" id="PTHR12121">
    <property type="entry name" value="CARBON CATABOLITE REPRESSOR PROTEIN 4"/>
    <property type="match status" value="1"/>
</dbReference>
<protein>
    <recommendedName>
        <fullName evidence="9">Nocturnin</fullName>
    </recommendedName>
</protein>
<evidence type="ECO:0000256" key="4">
    <source>
        <dbReference type="ARBA" id="ARBA00022490"/>
    </source>
</evidence>
<evidence type="ECO:0000256" key="2">
    <source>
        <dbReference type="ARBA" id="ARBA00004496"/>
    </source>
</evidence>
<evidence type="ECO:0000256" key="8">
    <source>
        <dbReference type="ARBA" id="ARBA00023108"/>
    </source>
</evidence>
<evidence type="ECO:0000256" key="3">
    <source>
        <dbReference type="ARBA" id="ARBA00010774"/>
    </source>
</evidence>
<dbReference type="GO" id="GO:0000175">
    <property type="term" value="F:3'-5'-RNA exonuclease activity"/>
    <property type="evidence" value="ECO:0007669"/>
    <property type="project" value="TreeGrafter"/>
</dbReference>
<feature type="region of interest" description="Disordered" evidence="10">
    <location>
        <begin position="1"/>
        <end position="23"/>
    </location>
</feature>
<evidence type="ECO:0000256" key="7">
    <source>
        <dbReference type="ARBA" id="ARBA00022842"/>
    </source>
</evidence>
<dbReference type="SUPFAM" id="SSF56219">
    <property type="entry name" value="DNase I-like"/>
    <property type="match status" value="1"/>
</dbReference>
<dbReference type="Proteomes" id="UP000504633">
    <property type="component" value="Unplaced"/>
</dbReference>
<evidence type="ECO:0000256" key="5">
    <source>
        <dbReference type="ARBA" id="ARBA00022723"/>
    </source>
</evidence>
<dbReference type="Gene3D" id="3.60.10.10">
    <property type="entry name" value="Endonuclease/exonuclease/phosphatase"/>
    <property type="match status" value="1"/>
</dbReference>
<keyword evidence="4" id="KW-0963">Cytoplasm</keyword>
<dbReference type="RefSeq" id="XP_023172050.2">
    <property type="nucleotide sequence ID" value="XM_023316282.2"/>
</dbReference>
<dbReference type="InterPro" id="IPR050410">
    <property type="entry name" value="CCR4/nocturin_mRNA_transcr"/>
</dbReference>
<dbReference type="OrthoDB" id="276515at2759"/>
<dbReference type="FunFam" id="3.60.10.10:FF:000012">
    <property type="entry name" value="nocturnin isoform X2"/>
    <property type="match status" value="1"/>
</dbReference>
<evidence type="ECO:0000259" key="11">
    <source>
        <dbReference type="Pfam" id="PF03372"/>
    </source>
</evidence>
<dbReference type="Pfam" id="PF03372">
    <property type="entry name" value="Exo_endo_phos"/>
    <property type="match status" value="1"/>
</dbReference>
<dbReference type="CTD" id="41339"/>
<reference evidence="13" key="1">
    <citation type="submission" date="2025-08" db="UniProtKB">
        <authorList>
            <consortium name="RefSeq"/>
        </authorList>
    </citation>
    <scope>IDENTIFICATION</scope>
    <source>
        <strain evidence="13">15085-1641.00</strain>
        <tissue evidence="13">Whole body</tissue>
    </source>
</reference>
<keyword evidence="8" id="KW-0090">Biological rhythms</keyword>
<comment type="similarity">
    <text evidence="3">Belongs to the CCR4/nocturin family.</text>
</comment>
<dbReference type="AlphaFoldDB" id="A0A6J1LXH8"/>
<feature type="domain" description="Endonuclease/exonuclease/phosphatase" evidence="11">
    <location>
        <begin position="335"/>
        <end position="632"/>
    </location>
</feature>
<dbReference type="PANTHER" id="PTHR12121:SF45">
    <property type="entry name" value="NOCTURNIN"/>
    <property type="match status" value="1"/>
</dbReference>
<feature type="region of interest" description="Disordered" evidence="10">
    <location>
        <begin position="40"/>
        <end position="88"/>
    </location>
</feature>
<feature type="compositionally biased region" description="Basic and acidic residues" evidence="10">
    <location>
        <begin position="1"/>
        <end position="12"/>
    </location>
</feature>
<keyword evidence="6" id="KW-0378">Hydrolase</keyword>
<name>A0A6J1LXH8_DROHY</name>
<evidence type="ECO:0000256" key="1">
    <source>
        <dbReference type="ARBA" id="ARBA00001946"/>
    </source>
</evidence>
<gene>
    <name evidence="13" type="primary">LOC111600242</name>
</gene>
<feature type="compositionally biased region" description="Low complexity" evidence="10">
    <location>
        <begin position="40"/>
        <end position="50"/>
    </location>
</feature>
<sequence>MDNNTDKHEQRLGHRRQPALGKAMPVTALLLNLNLAHNNKPSHARSAAADSLDDDEPPPRYFNIAQEVEQPPSPSDSKEAQPELQGAGKPDMPCLNCCQRAPLDLSGPGLAINEMCQRLCSDECRRGLSLTGCLATQDAEQLRQDFLKQYEIAEALAKTSAMTSTTQMKQRLAARKLEMDIETQAAAASTEPAWLTTPSNKAAAAVAGGVVAVTAAATAGDTLPPIADYEQPPPRDLLLYLVRMGSFNSAPKINNVDSQDDGLELPKGLSTAALLDHVQQLHGAGTEKPSLLSRCFLKPSPNSADVTDGLRCLKLNSVSRVCSAPADGAQNIRLLQWNILSQTLGQHNDGFVRCPDEALTWQHRKYLIVQEILQNQPDVVCLQEVDHFKFLQTVLGSQNYAGIFFPKPDSPCLYIEQNNGPDGCAIFYKRDKLHLVGYDTRILEVWRVQSNQVAIAARLQLKASGKEFCVCTTHLKARHGALLAKLRNEQGRDLIRFVKQFAGESPLLLCGDFNAEPVEPIYATILGCDLFKLGSAYADMKLEREREWKREQQQPLSHTDSSEDPNELIAQSIKREPPYTTWKIREDGEECHTIDYVFYTPQQLKIKNCLEFPAGEQIGKNRTPSFEYPSDHFSLVCDFELVDEPLSEGNNKSHGSIQ</sequence>
<evidence type="ECO:0000313" key="13">
    <source>
        <dbReference type="RefSeq" id="XP_023172050.2"/>
    </source>
</evidence>
<evidence type="ECO:0000256" key="6">
    <source>
        <dbReference type="ARBA" id="ARBA00022801"/>
    </source>
</evidence>
<evidence type="ECO:0000313" key="12">
    <source>
        <dbReference type="Proteomes" id="UP000504633"/>
    </source>
</evidence>
<keyword evidence="5" id="KW-0479">Metal-binding</keyword>
<dbReference type="InterPro" id="IPR036691">
    <property type="entry name" value="Endo/exonu/phosph_ase_sf"/>
</dbReference>
<dbReference type="GO" id="GO:0048511">
    <property type="term" value="P:rhythmic process"/>
    <property type="evidence" value="ECO:0007669"/>
    <property type="project" value="UniProtKB-KW"/>
</dbReference>
<dbReference type="GO" id="GO:0006139">
    <property type="term" value="P:nucleobase-containing compound metabolic process"/>
    <property type="evidence" value="ECO:0007669"/>
    <property type="project" value="UniProtKB-ARBA"/>
</dbReference>
<accession>A0A6J1LXH8</accession>